<dbReference type="RefSeq" id="XP_045286763.1">
    <property type="nucleotide sequence ID" value="XM_045432647.1"/>
</dbReference>
<dbReference type="HOGENOM" id="CLU_1660209_0_0_1"/>
<dbReference type="InParanoid" id="C0NRG8"/>
<name>C0NRG8_AJECG</name>
<accession>C0NRG8</accession>
<protein>
    <submittedName>
        <fullName evidence="1">Uncharacterized protein</fullName>
    </submittedName>
</protein>
<dbReference type="GeneID" id="69038614"/>
<dbReference type="AlphaFoldDB" id="C0NRG8"/>
<evidence type="ECO:0000313" key="2">
    <source>
        <dbReference type="Proteomes" id="UP000001631"/>
    </source>
</evidence>
<keyword evidence="2" id="KW-1185">Reference proteome</keyword>
<evidence type="ECO:0000313" key="1">
    <source>
        <dbReference type="EMBL" id="EEH06282.1"/>
    </source>
</evidence>
<dbReference type="EMBL" id="GG663369">
    <property type="protein sequence ID" value="EEH06282.1"/>
    <property type="molecule type" value="Genomic_DNA"/>
</dbReference>
<dbReference type="Proteomes" id="UP000001631">
    <property type="component" value="Unassembled WGS sequence"/>
</dbReference>
<reference evidence="1" key="1">
    <citation type="submission" date="2009-02" db="EMBL/GenBank/DDBJ databases">
        <title>The Genome Sequence of Ajellomyces capsulatus strain G186AR.</title>
        <authorList>
            <consortium name="The Broad Institute Genome Sequencing Platform"/>
            <person name="Champion M."/>
            <person name="Cuomo C."/>
            <person name="Ma L.-J."/>
            <person name="Henn M.R."/>
            <person name="Sil A."/>
            <person name="Goldman B."/>
            <person name="Young S.K."/>
            <person name="Kodira C.D."/>
            <person name="Zeng Q."/>
            <person name="Koehrsen M."/>
            <person name="Alvarado L."/>
            <person name="Berlin A."/>
            <person name="Borenstein D."/>
            <person name="Chen Z."/>
            <person name="Engels R."/>
            <person name="Freedman E."/>
            <person name="Gellesch M."/>
            <person name="Goldberg J."/>
            <person name="Griggs A."/>
            <person name="Gujja S."/>
            <person name="Heiman D."/>
            <person name="Hepburn T."/>
            <person name="Howarth C."/>
            <person name="Jen D."/>
            <person name="Larson L."/>
            <person name="Lewis B."/>
            <person name="Mehta T."/>
            <person name="Park D."/>
            <person name="Pearson M."/>
            <person name="Roberts A."/>
            <person name="Saif S."/>
            <person name="Shea T."/>
            <person name="Shenoy N."/>
            <person name="Sisk P."/>
            <person name="Stolte C."/>
            <person name="Sykes S."/>
            <person name="Walk T."/>
            <person name="White J."/>
            <person name="Yandava C."/>
            <person name="Klein B."/>
            <person name="McEwen J.G."/>
            <person name="Puccia R."/>
            <person name="Goldman G.H."/>
            <person name="Felipe M.S."/>
            <person name="Nino-Vega G."/>
            <person name="San-Blas G."/>
            <person name="Taylor J."/>
            <person name="Mendoza L."/>
            <person name="Galagan J."/>
            <person name="Nusbaum C."/>
            <person name="Birren B."/>
        </authorList>
    </citation>
    <scope>NUCLEOTIDE SEQUENCE</scope>
    <source>
        <strain evidence="1">G186AR</strain>
    </source>
</reference>
<gene>
    <name evidence="1" type="ORF">HCBG_05598</name>
</gene>
<organism evidence="1 2">
    <name type="scientific">Ajellomyces capsulatus (strain G186AR / H82 / ATCC MYA-2454 / RMSCC 2432)</name>
    <name type="common">Darling's disease fungus</name>
    <name type="synonym">Histoplasma capsulatum</name>
    <dbReference type="NCBI Taxonomy" id="447093"/>
    <lineage>
        <taxon>Eukaryota</taxon>
        <taxon>Fungi</taxon>
        <taxon>Dikarya</taxon>
        <taxon>Ascomycota</taxon>
        <taxon>Pezizomycotina</taxon>
        <taxon>Eurotiomycetes</taxon>
        <taxon>Eurotiomycetidae</taxon>
        <taxon>Onygenales</taxon>
        <taxon>Ajellomycetaceae</taxon>
        <taxon>Histoplasma</taxon>
    </lineage>
</organism>
<sequence>MSYNPPVRSQRGGELTGSTKTTASRISLAMRKHGGPVGHLSGYQSASQLLADLTLQSRFETSYNNPGYLYANNSTSIELLSIYYVCIGNSNSVEEKSSLGHRQLADVRKSPTSGGQVQSSPYKTPAYEGVSGNLLAASSCSQNAPINTGRNTGHLLGQT</sequence>
<proteinExistence type="predicted"/>